<evidence type="ECO:0000256" key="2">
    <source>
        <dbReference type="ARBA" id="ARBA00022525"/>
    </source>
</evidence>
<dbReference type="Proteomes" id="UP000199086">
    <property type="component" value="Unassembled WGS sequence"/>
</dbReference>
<dbReference type="InterPro" id="IPR003284">
    <property type="entry name" value="Sal_SpvB"/>
</dbReference>
<dbReference type="RefSeq" id="WP_092606443.1">
    <property type="nucleotide sequence ID" value="NZ_FMYF01000002.1"/>
</dbReference>
<dbReference type="InterPro" id="IPR050708">
    <property type="entry name" value="T6SS_VgrG/RHS"/>
</dbReference>
<evidence type="ECO:0000256" key="3">
    <source>
        <dbReference type="ARBA" id="ARBA00023026"/>
    </source>
</evidence>
<feature type="region of interest" description="Disordered" evidence="4">
    <location>
        <begin position="310"/>
        <end position="331"/>
    </location>
</feature>
<dbReference type="Pfam" id="PF03534">
    <property type="entry name" value="SpvB"/>
    <property type="match status" value="1"/>
</dbReference>
<dbReference type="Gene3D" id="2.180.10.10">
    <property type="entry name" value="RHS repeat-associated core"/>
    <property type="match status" value="1"/>
</dbReference>
<evidence type="ECO:0000256" key="1">
    <source>
        <dbReference type="ARBA" id="ARBA00004613"/>
    </source>
</evidence>
<feature type="compositionally biased region" description="Low complexity" evidence="4">
    <location>
        <begin position="316"/>
        <end position="330"/>
    </location>
</feature>
<name>A0A1G6GEK6_9ACTN</name>
<evidence type="ECO:0000313" key="8">
    <source>
        <dbReference type="Proteomes" id="UP000199086"/>
    </source>
</evidence>
<feature type="compositionally biased region" description="Polar residues" evidence="4">
    <location>
        <begin position="31"/>
        <end position="51"/>
    </location>
</feature>
<dbReference type="OrthoDB" id="166951at2"/>
<keyword evidence="3" id="KW-0843">Virulence</keyword>
<dbReference type="PANTHER" id="PTHR32305">
    <property type="match status" value="1"/>
</dbReference>
<protein>
    <submittedName>
        <fullName evidence="7">RHS repeat-associated core domain-containing protein</fullName>
    </submittedName>
</protein>
<gene>
    <name evidence="7" type="ORF">GA0111570_102228</name>
</gene>
<organism evidence="7 8">
    <name type="scientific">Raineyella antarctica</name>
    <dbReference type="NCBI Taxonomy" id="1577474"/>
    <lineage>
        <taxon>Bacteria</taxon>
        <taxon>Bacillati</taxon>
        <taxon>Actinomycetota</taxon>
        <taxon>Actinomycetes</taxon>
        <taxon>Propionibacteriales</taxon>
        <taxon>Propionibacteriaceae</taxon>
        <taxon>Raineyella</taxon>
    </lineage>
</organism>
<evidence type="ECO:0000313" key="7">
    <source>
        <dbReference type="EMBL" id="SDB80438.1"/>
    </source>
</evidence>
<dbReference type="InterPro" id="IPR022045">
    <property type="entry name" value="TcdB_toxin_mid/N"/>
</dbReference>
<dbReference type="PRINTS" id="PR01341">
    <property type="entry name" value="SALSPVBPROT"/>
</dbReference>
<keyword evidence="8" id="KW-1185">Reference proteome</keyword>
<evidence type="ECO:0000259" key="5">
    <source>
        <dbReference type="Pfam" id="PF12255"/>
    </source>
</evidence>
<dbReference type="InterPro" id="IPR022044">
    <property type="entry name" value="TcdB_toxin_mid/C"/>
</dbReference>
<dbReference type="Pfam" id="PF12255">
    <property type="entry name" value="TcdB_toxin_midC"/>
    <property type="match status" value="1"/>
</dbReference>
<dbReference type="InterPro" id="IPR022385">
    <property type="entry name" value="Rhs_assc_core"/>
</dbReference>
<evidence type="ECO:0000259" key="6">
    <source>
        <dbReference type="Pfam" id="PF12256"/>
    </source>
</evidence>
<dbReference type="Pfam" id="PF12256">
    <property type="entry name" value="TcdB_toxin_midN"/>
    <property type="match status" value="1"/>
</dbReference>
<dbReference type="InterPro" id="IPR028994">
    <property type="entry name" value="Integrin_alpha_N"/>
</dbReference>
<dbReference type="NCBIfam" id="TIGR03696">
    <property type="entry name" value="Rhs_assc_core"/>
    <property type="match status" value="1"/>
</dbReference>
<dbReference type="PANTHER" id="PTHR32305:SF15">
    <property type="entry name" value="PROTEIN RHSA-RELATED"/>
    <property type="match status" value="1"/>
</dbReference>
<dbReference type="GO" id="GO:0005737">
    <property type="term" value="C:cytoplasm"/>
    <property type="evidence" value="ECO:0007669"/>
    <property type="project" value="InterPro"/>
</dbReference>
<proteinExistence type="predicted"/>
<accession>A0A1G6GEK6</accession>
<reference evidence="7 8" key="1">
    <citation type="submission" date="2016-06" db="EMBL/GenBank/DDBJ databases">
        <authorList>
            <person name="Olsen C.W."/>
            <person name="Carey S."/>
            <person name="Hinshaw L."/>
            <person name="Karasin A.I."/>
        </authorList>
    </citation>
    <scope>NUCLEOTIDE SEQUENCE [LARGE SCALE GENOMIC DNA]</scope>
    <source>
        <strain evidence="7 8">LZ-22</strain>
    </source>
</reference>
<evidence type="ECO:0000256" key="4">
    <source>
        <dbReference type="SAM" id="MobiDB-lite"/>
    </source>
</evidence>
<sequence length="2498" mass="267357">MNRPTGSSPFQPPAGNTGVIGNAGTQPAPDSANQISGTPASGPQASTSATPATGPFSPPAIQLPRGGGAIRGLGEKFTVNAATGTGSFSIPLGASPGRSGFGPDLNLVYDSGAGNGPFGLGWSLDQPAVSRRTDKGLPRYDDSDVFVLSGAEDLVPATDALPDRDGYRITRYRPRTEGSFARIERWASRTDPTDTYWRTISADDVTTYYGRTAAERISDPADPTRIFSWLVSSSHDAFGNAIAYDYRPEDGAGVDPGLSYEQGRARSQRYLAGIRYGNVHSRLDPDHAGDWDTAWLFEVVFDHGEGLLVDDPPDAAPDAPAGGAPDAPAADGHRYVRLTAGGDWPVRPDPFSSYRAGFEVRTYRRCERVLVFHTMAELGAEPTLVRDIALTYDDTSGYSLLTSVRAGGHRRVGDRYRTAGLPPLDLRYSRTEFGTRARTLAAVDLPGPTQWVDLDGEGIAGALTRQDSAWWYRRNTGDGGLAAAELQATTPSTRGRLLDLAGDGSLDLVDATTAPGFHERTDEAGWSPHRTFTSWPDLDWDDPAQRLTDLTGDGLPDVLRLYGDGLTWHRSLGEQGYDLPLDVRPAPELVFADGTGTVFLADLSGDGLSDLVRIRNGDIRYWPNLGYGRFGAAVVMADAPLLDAPEAFDARRIRLGDIDGSGPTDLVYLAADGARAYANRSGNSWSAAVPITALPPLDDLTEVEVTDLLGTGTGCLVWSSPAPNDAPAPVRYVELMAAGKPHLLTEAANNLGALTRITYESSTQHYLRDAREGTPWITRLPFPVHVVAGVETRDLVAGNTFTTTYAYHHGHYDGVEREFRGFGRVDQRDSETFDARPAGANQDPAFHVPPVLTRSWYHTGAHLGGDRISQLYAHEYFPGDLLPDTVLPAGLTAEEEREACRALRGTLLRQEVYALDGSDREPYPYQVSEANATVRLLQPRGTGPHAVFLPHPRESLQTQLERDTADPRTTRTLTLATNEYGQVTRAVAIAFGRQAPDPALSAEARADQARAHLTCTDTSYTAPVEEVDDHRLPALHTALTYEVTGLSAALPFDQLAAAIEAAPVIAYEDDPPATAARRPIEVERVRYRRDDLTGPADWGVVGARGLMHETYRQAFTPGLLQRAYPHDVTALLPGAGYRDLDSDGSWWVPSGRAGYGDLATARRHFFRPTRFEDPFGGTTTVDYDGYDLVATRSTDALGNQTTAEIDYRLLGPWAVTDPNGDRTEAAFDLLGMVTATARVGNAGEGDVLDGFDTDLTAAQVQAHLADPLADPAALLGRAGTRLVPDVDAFARTGAPVVVATLAREVHAADAPTSPVQQAFAYSDGFGREIQRKVQAEPDNGPRWTATGWTVFNNKGRPVQQFEPFFTATPAFEGDVRAGPSGTLFYDPPGRVVAVLNPDGSYGKTVFSPWWQREYDGNDTVATDPATDPDIGPVVQAFLTARPGRQTWLARHQGEDAATKATAHADTPLTRVLDGLGRGFLTRADKGGTLLDTRTVLDGEGNTRAVVDPLGRTVATADFDMLGTAVHRSSVDAGDRWTLNDVAGRPVTAWDSRGHAFTTTYDALRRPLSRTVAGSDPQHSDPDTLAGPVTFERTEYGEGLPNDRARHLRGRVHRRFDAAGILTHTYDFAGNTTARTREVATTVDRAIDWALPQPPGEAYTATSRYDALNRMVQTIAAHPDGAGPYDVTQPVYNEANLLERLDVWLGRPANPAGLIDPATDPPSATTGIADVDYDAKGQRLRLELRNGVTTSYTYDPDTYRLQRLTTTRPAPFGDTVQDLAYAYDPAGNITSITDAAVAAVFFRNQVVEAANDYTYDPLYRLTRATGREHVGQGRVPYGPDDAAALGLPQPGDGTAMGRYCETYDYDDAGNLAELRHQESCPGALSWTRSFVHAADSNRLTSTTVGASTETFDHDPHGSILAMAHLPSLAWNFRDQLAASTRQAGPGGSTRYVYDADGNRVRKVRLDAGGQVLEDRVYLGDTEVYRRHSGAAAGLERRTLHLVDGGRRLALVETRNGIDDGSPVQVVRYQHGNHLGSAVLELDQGAAVVSLEEYAPYGATTYQAVAADLDVPSKRYRFTGRERDEETGFSVHGVRYYAPWLARWTSADPLGVQAGANLYRYCNDSPVMLNDPSGMDPPKPRVTPLVTDISPAGVAGDFQFHDFLSSNRSVSGHGVLGLNARASFLLQVPQLSLNTTGLADLSGQAAVDTGLGRAGARLEGGLLLGEPSGLNLGLRGQGSFRFSVPERIGIGGLPGSLLPALTQGEGELRLGGALGYGSLSLATFRARAALAGGRFEGSLDATSIADVARLRLDATGAVSPSGEVSLDSARLRASAGIPGFRLDATATGTGNGAGGLDVRGGARLTLFGLPSLRATATGTVSSSGVDLSARFSGAGPLFTSYITGGVDYSSRAGLSGYAGVFGLTYTPGITLKDPSPPSAGTTAVLGSPANPWTPSGLTLGASYFGYRQGLVYSVSGGFIPDLSSNLFTNPRFGVTAQWHF</sequence>
<dbReference type="STRING" id="1577474.GA0111570_102228"/>
<dbReference type="EMBL" id="FMYF01000002">
    <property type="protein sequence ID" value="SDB80438.1"/>
    <property type="molecule type" value="Genomic_DNA"/>
</dbReference>
<keyword evidence="2" id="KW-0964">Secreted</keyword>
<feature type="domain" description="Insecticide toxin TcdB middle/N-terminal" evidence="6">
    <location>
        <begin position="700"/>
        <end position="860"/>
    </location>
</feature>
<comment type="subcellular location">
    <subcellularLocation>
        <location evidence="1">Secreted</location>
    </subcellularLocation>
</comment>
<dbReference type="SUPFAM" id="SSF69318">
    <property type="entry name" value="Integrin alpha N-terminal domain"/>
    <property type="match status" value="1"/>
</dbReference>
<feature type="region of interest" description="Disordered" evidence="4">
    <location>
        <begin position="1"/>
        <end position="69"/>
    </location>
</feature>
<feature type="domain" description="Insecticide toxin TcdB middle/C-terminal" evidence="5">
    <location>
        <begin position="899"/>
        <end position="1002"/>
    </location>
</feature>
<dbReference type="GO" id="GO:0005576">
    <property type="term" value="C:extracellular region"/>
    <property type="evidence" value="ECO:0007669"/>
    <property type="project" value="UniProtKB-SubCell"/>
</dbReference>